<gene>
    <name evidence="4" type="primary">Akap1</name>
    <name evidence="4" type="ORF">NPIL_120481</name>
</gene>
<organism evidence="4 5">
    <name type="scientific">Nephila pilipes</name>
    <name type="common">Giant wood spider</name>
    <name type="synonym">Nephila maculata</name>
    <dbReference type="NCBI Taxonomy" id="299642"/>
    <lineage>
        <taxon>Eukaryota</taxon>
        <taxon>Metazoa</taxon>
        <taxon>Ecdysozoa</taxon>
        <taxon>Arthropoda</taxon>
        <taxon>Chelicerata</taxon>
        <taxon>Arachnida</taxon>
        <taxon>Araneae</taxon>
        <taxon>Araneomorphae</taxon>
        <taxon>Entelegynae</taxon>
        <taxon>Araneoidea</taxon>
        <taxon>Nephilidae</taxon>
        <taxon>Nephila</taxon>
    </lineage>
</organism>
<dbReference type="AlphaFoldDB" id="A0A8X6NJH9"/>
<evidence type="ECO:0000256" key="2">
    <source>
        <dbReference type="SAM" id="MobiDB-lite"/>
    </source>
</evidence>
<dbReference type="PANTHER" id="PTHR22948">
    <property type="entry name" value="TUDOR DOMAIN CONTAINING PROTEIN"/>
    <property type="match status" value="1"/>
</dbReference>
<feature type="compositionally biased region" description="Polar residues" evidence="2">
    <location>
        <begin position="105"/>
        <end position="114"/>
    </location>
</feature>
<dbReference type="SUPFAM" id="SSF63748">
    <property type="entry name" value="Tudor/PWWP/MBT"/>
    <property type="match status" value="1"/>
</dbReference>
<dbReference type="PROSITE" id="PS50304">
    <property type="entry name" value="TUDOR"/>
    <property type="match status" value="1"/>
</dbReference>
<dbReference type="PANTHER" id="PTHR22948:SF65">
    <property type="entry name" value="A-KINASE ANCHORING PROTEIN 1"/>
    <property type="match status" value="1"/>
</dbReference>
<feature type="domain" description="Tudor" evidence="3">
    <location>
        <begin position="408"/>
        <end position="466"/>
    </location>
</feature>
<dbReference type="Pfam" id="PF00567">
    <property type="entry name" value="TUDOR"/>
    <property type="match status" value="1"/>
</dbReference>
<dbReference type="PROSITE" id="PS50084">
    <property type="entry name" value="KH_TYPE_1"/>
    <property type="match status" value="1"/>
</dbReference>
<evidence type="ECO:0000313" key="5">
    <source>
        <dbReference type="Proteomes" id="UP000887013"/>
    </source>
</evidence>
<dbReference type="EMBL" id="BMAW01058864">
    <property type="protein sequence ID" value="GFT18463.1"/>
    <property type="molecule type" value="Genomic_DNA"/>
</dbReference>
<dbReference type="SUPFAM" id="SSF54791">
    <property type="entry name" value="Eukaryotic type KH-domain (KH-domain type I)"/>
    <property type="match status" value="1"/>
</dbReference>
<dbReference type="SMART" id="SM00322">
    <property type="entry name" value="KH"/>
    <property type="match status" value="1"/>
</dbReference>
<keyword evidence="5" id="KW-1185">Reference proteome</keyword>
<dbReference type="Gene3D" id="2.40.50.90">
    <property type="match status" value="1"/>
</dbReference>
<dbReference type="InterPro" id="IPR050621">
    <property type="entry name" value="Tudor_domain_containing"/>
</dbReference>
<feature type="region of interest" description="Disordered" evidence="2">
    <location>
        <begin position="105"/>
        <end position="124"/>
    </location>
</feature>
<evidence type="ECO:0000259" key="3">
    <source>
        <dbReference type="PROSITE" id="PS50304"/>
    </source>
</evidence>
<feature type="compositionally biased region" description="Basic and acidic residues" evidence="2">
    <location>
        <begin position="178"/>
        <end position="211"/>
    </location>
</feature>
<dbReference type="InterPro" id="IPR002999">
    <property type="entry name" value="Tudor"/>
</dbReference>
<dbReference type="Gene3D" id="3.30.1370.10">
    <property type="entry name" value="K Homology domain, type 1"/>
    <property type="match status" value="1"/>
</dbReference>
<feature type="region of interest" description="Disordered" evidence="2">
    <location>
        <begin position="178"/>
        <end position="236"/>
    </location>
</feature>
<evidence type="ECO:0000313" key="4">
    <source>
        <dbReference type="EMBL" id="GFT18463.1"/>
    </source>
</evidence>
<dbReference type="InterPro" id="IPR035437">
    <property type="entry name" value="SNase_OB-fold_sf"/>
</dbReference>
<feature type="compositionally biased region" description="Low complexity" evidence="2">
    <location>
        <begin position="213"/>
        <end position="223"/>
    </location>
</feature>
<feature type="compositionally biased region" description="Basic and acidic residues" evidence="2">
    <location>
        <begin position="48"/>
        <end position="57"/>
    </location>
</feature>
<protein>
    <submittedName>
        <fullName evidence="4">A-kinase anchor protein 1, mitochondrial</fullName>
    </submittedName>
</protein>
<dbReference type="GO" id="GO:0005739">
    <property type="term" value="C:mitochondrion"/>
    <property type="evidence" value="ECO:0007669"/>
    <property type="project" value="UniProtKB-ARBA"/>
</dbReference>
<dbReference type="Pfam" id="PF00013">
    <property type="entry name" value="KH_1"/>
    <property type="match status" value="1"/>
</dbReference>
<dbReference type="InterPro" id="IPR036612">
    <property type="entry name" value="KH_dom_type_1_sf"/>
</dbReference>
<feature type="compositionally biased region" description="Polar residues" evidence="2">
    <location>
        <begin position="1"/>
        <end position="23"/>
    </location>
</feature>
<dbReference type="GO" id="GO:0003723">
    <property type="term" value="F:RNA binding"/>
    <property type="evidence" value="ECO:0007669"/>
    <property type="project" value="UniProtKB-UniRule"/>
</dbReference>
<evidence type="ECO:0000256" key="1">
    <source>
        <dbReference type="PROSITE-ProRule" id="PRU00117"/>
    </source>
</evidence>
<sequence>MKYNNNNTLLPVNGQASGLNQGSNKTKKKNRKKNIKKNIETTPLQKSINDEKNAEKSNEIDDHENIILVSSEAVVRNKESFLNNEKIMNNTDILHSSFSNGSRINSTDNASAKNSDTSELSSLSVSPANSIIDDNVKSLDIVCDVLSSTNNDSRSYSEEISIVEKIEKMQFPSPSKVREFIPRSHHEPINFETTDKSQRDMDDIDHDKDTDVSPNESSASLPESSDDSQDSGVGPSVLQDKLQDFACDDNESNSQDTETIYSFEIIGHLVGRLIGKRGKFVNSILDQTGASVIVVAHPRSSDDKICNIHGTSSQVSAALDIINERFSSDRFSGFSTERYTFPPEIVHYPENFKLSLPIGMPCSIQVYKIMDPSHFYVHAVTHPSYFTMWKHLDDMNEFYNENSPKLEFPQLGNICVIKADIGWCRAEIVALLSETDRCMVRICDFGGYEYVENTSLYLMNANFMDYPFQAIECCLGGIQPIDGNNWTEEATRAFERIVGGVINGTALSCTDKNAFCMRLFRDAAEYGVIFVDKYLVENGLARWI</sequence>
<feature type="region of interest" description="Disordered" evidence="2">
    <location>
        <begin position="1"/>
        <end position="57"/>
    </location>
</feature>
<comment type="caution">
    <text evidence="4">The sequence shown here is derived from an EMBL/GenBank/DDBJ whole genome shotgun (WGS) entry which is preliminary data.</text>
</comment>
<proteinExistence type="predicted"/>
<name>A0A8X6NJH9_NEPPI</name>
<dbReference type="OrthoDB" id="6437282at2759"/>
<keyword evidence="1" id="KW-0694">RNA-binding</keyword>
<dbReference type="Proteomes" id="UP000887013">
    <property type="component" value="Unassembled WGS sequence"/>
</dbReference>
<dbReference type="GO" id="GO:0010468">
    <property type="term" value="P:regulation of gene expression"/>
    <property type="evidence" value="ECO:0007669"/>
    <property type="project" value="UniProtKB-ARBA"/>
</dbReference>
<dbReference type="Gene3D" id="2.30.30.140">
    <property type="match status" value="1"/>
</dbReference>
<accession>A0A8X6NJH9</accession>
<feature type="compositionally biased region" description="Low complexity" evidence="2">
    <location>
        <begin position="115"/>
        <end position="124"/>
    </location>
</feature>
<feature type="compositionally biased region" description="Basic residues" evidence="2">
    <location>
        <begin position="25"/>
        <end position="36"/>
    </location>
</feature>
<dbReference type="InterPro" id="IPR004087">
    <property type="entry name" value="KH_dom"/>
</dbReference>
<reference evidence="4" key="1">
    <citation type="submission" date="2020-08" db="EMBL/GenBank/DDBJ databases">
        <title>Multicomponent nature underlies the extraordinary mechanical properties of spider dragline silk.</title>
        <authorList>
            <person name="Kono N."/>
            <person name="Nakamura H."/>
            <person name="Mori M."/>
            <person name="Yoshida Y."/>
            <person name="Ohtoshi R."/>
            <person name="Malay A.D."/>
            <person name="Moran D.A.P."/>
            <person name="Tomita M."/>
            <person name="Numata K."/>
            <person name="Arakawa K."/>
        </authorList>
    </citation>
    <scope>NUCLEOTIDE SEQUENCE</scope>
</reference>
<dbReference type="InterPro" id="IPR004088">
    <property type="entry name" value="KH_dom_type_1"/>
</dbReference>